<dbReference type="AlphaFoldDB" id="A0A0D3JLZ0"/>
<proteinExistence type="predicted"/>
<dbReference type="InterPro" id="IPR011057">
    <property type="entry name" value="Mss4-like_sf"/>
</dbReference>
<sequence length="519" mass="56842">MSLLLGLQFFSRPRRLRWLRVITGFAWCCGGTRSLRAGSGPSPREPPAAAAEARLAVGPVSASDMGALERQLGYRPYPLAVGARCVHGHPQAFVWDPLARFHGGRARRAPLDSGLFRLSCPLLVQAVDRWEAEGAVRQLQAEVDEGRVSECSRADLEEANRRHALARRALVGNRLEEALQRSREADAAAPPPPPPRRKRTGAGAKSGARPPRALSREELSELVLNSGVAGQSPSKPEVKCLHAQLADHLCRDHSNPLGEAILSGVAARGVAVHGDSQCHQQCDCGVAREAATWWYTPVKNKQKLFTRLERRKQRQVARLEAAEEGGGGAAIRVPHVNMGLFDALTSKAPRYGPPVVIGEESLMSQKAHGTSEVPVQKDLRWNCGADLADRICNFNRHYAENAGYWERSTTFLKEEEANTEEITFFDSNSGDPLFYGPRGRTWQSFVKESRSHGWPSFRDAEVNWDYVRVLPDGECVSTAGTHLGHNLPDGTGNRYCINLVSVAGRPADGPVERHIGPKA</sequence>
<name>A0A0D3JLZ0_EMIH1</name>
<dbReference type="GeneID" id="17270071"/>
<dbReference type="PANTHER" id="PTHR37163:SF1">
    <property type="entry name" value="DUF501 DOMAIN-CONTAINING PROTEIN"/>
    <property type="match status" value="1"/>
</dbReference>
<dbReference type="PaxDb" id="2903-EOD24525"/>
<feature type="region of interest" description="Disordered" evidence="1">
    <location>
        <begin position="179"/>
        <end position="215"/>
    </location>
</feature>
<evidence type="ECO:0000256" key="1">
    <source>
        <dbReference type="SAM" id="MobiDB-lite"/>
    </source>
</evidence>
<organism evidence="2 3">
    <name type="scientific">Emiliania huxleyi (strain CCMP1516)</name>
    <dbReference type="NCBI Taxonomy" id="280463"/>
    <lineage>
        <taxon>Eukaryota</taxon>
        <taxon>Haptista</taxon>
        <taxon>Haptophyta</taxon>
        <taxon>Prymnesiophyceae</taxon>
        <taxon>Isochrysidales</taxon>
        <taxon>Noelaerhabdaceae</taxon>
        <taxon>Emiliania</taxon>
    </lineage>
</organism>
<dbReference type="Pfam" id="PF04417">
    <property type="entry name" value="DUF501"/>
    <property type="match status" value="1"/>
</dbReference>
<evidence type="ECO:0000313" key="2">
    <source>
        <dbReference type="EnsemblProtists" id="EOD24525"/>
    </source>
</evidence>
<dbReference type="EnsemblProtists" id="EOD24525">
    <property type="protein sequence ID" value="EOD24525"/>
    <property type="gene ID" value="EMIHUDRAFT_463509"/>
</dbReference>
<reference evidence="2" key="2">
    <citation type="submission" date="2024-10" db="UniProtKB">
        <authorList>
            <consortium name="EnsemblProtists"/>
        </authorList>
    </citation>
    <scope>IDENTIFICATION</scope>
</reference>
<protein>
    <submittedName>
        <fullName evidence="2">Uncharacterized protein</fullName>
    </submittedName>
</protein>
<dbReference type="KEGG" id="ehx:EMIHUDRAFT_463509"/>
<dbReference type="Gene3D" id="2.170.150.20">
    <property type="entry name" value="Peptide methionine sulfoxide reductase"/>
    <property type="match status" value="1"/>
</dbReference>
<evidence type="ECO:0000313" key="3">
    <source>
        <dbReference type="Proteomes" id="UP000013827"/>
    </source>
</evidence>
<dbReference type="Proteomes" id="UP000013827">
    <property type="component" value="Unassembled WGS sequence"/>
</dbReference>
<dbReference type="PANTHER" id="PTHR37163">
    <property type="entry name" value="CONSERVED PROTEIN"/>
    <property type="match status" value="1"/>
</dbReference>
<dbReference type="RefSeq" id="XP_005776954.1">
    <property type="nucleotide sequence ID" value="XM_005776897.1"/>
</dbReference>
<keyword evidence="3" id="KW-1185">Reference proteome</keyword>
<accession>A0A0D3JLZ0</accession>
<dbReference type="InterPro" id="IPR007511">
    <property type="entry name" value="DUF501"/>
</dbReference>
<reference evidence="3" key="1">
    <citation type="journal article" date="2013" name="Nature">
        <title>Pan genome of the phytoplankton Emiliania underpins its global distribution.</title>
        <authorList>
            <person name="Read B.A."/>
            <person name="Kegel J."/>
            <person name="Klute M.J."/>
            <person name="Kuo A."/>
            <person name="Lefebvre S.C."/>
            <person name="Maumus F."/>
            <person name="Mayer C."/>
            <person name="Miller J."/>
            <person name="Monier A."/>
            <person name="Salamov A."/>
            <person name="Young J."/>
            <person name="Aguilar M."/>
            <person name="Claverie J.M."/>
            <person name="Frickenhaus S."/>
            <person name="Gonzalez K."/>
            <person name="Herman E.K."/>
            <person name="Lin Y.C."/>
            <person name="Napier J."/>
            <person name="Ogata H."/>
            <person name="Sarno A.F."/>
            <person name="Shmutz J."/>
            <person name="Schroeder D."/>
            <person name="de Vargas C."/>
            <person name="Verret F."/>
            <person name="von Dassow P."/>
            <person name="Valentin K."/>
            <person name="Van de Peer Y."/>
            <person name="Wheeler G."/>
            <person name="Dacks J.B."/>
            <person name="Delwiche C.F."/>
            <person name="Dyhrman S.T."/>
            <person name="Glockner G."/>
            <person name="John U."/>
            <person name="Richards T."/>
            <person name="Worden A.Z."/>
            <person name="Zhang X."/>
            <person name="Grigoriev I.V."/>
            <person name="Allen A.E."/>
            <person name="Bidle K."/>
            <person name="Borodovsky M."/>
            <person name="Bowler C."/>
            <person name="Brownlee C."/>
            <person name="Cock J.M."/>
            <person name="Elias M."/>
            <person name="Gladyshev V.N."/>
            <person name="Groth M."/>
            <person name="Guda C."/>
            <person name="Hadaegh A."/>
            <person name="Iglesias-Rodriguez M.D."/>
            <person name="Jenkins J."/>
            <person name="Jones B.M."/>
            <person name="Lawson T."/>
            <person name="Leese F."/>
            <person name="Lindquist E."/>
            <person name="Lobanov A."/>
            <person name="Lomsadze A."/>
            <person name="Malik S.B."/>
            <person name="Marsh M.E."/>
            <person name="Mackinder L."/>
            <person name="Mock T."/>
            <person name="Mueller-Roeber B."/>
            <person name="Pagarete A."/>
            <person name="Parker M."/>
            <person name="Probert I."/>
            <person name="Quesneville H."/>
            <person name="Raines C."/>
            <person name="Rensing S.A."/>
            <person name="Riano-Pachon D.M."/>
            <person name="Richier S."/>
            <person name="Rokitta S."/>
            <person name="Shiraiwa Y."/>
            <person name="Soanes D.M."/>
            <person name="van der Giezen M."/>
            <person name="Wahlund T.M."/>
            <person name="Williams B."/>
            <person name="Wilson W."/>
            <person name="Wolfe G."/>
            <person name="Wurch L.L."/>
        </authorList>
    </citation>
    <scope>NUCLEOTIDE SEQUENCE</scope>
</reference>
<dbReference type="SUPFAM" id="SSF51316">
    <property type="entry name" value="Mss4-like"/>
    <property type="match status" value="1"/>
</dbReference>
<dbReference type="HOGENOM" id="CLU_525249_0_0_1"/>
<dbReference type="eggNOG" id="ENOG502RYJZ">
    <property type="taxonomic scope" value="Eukaryota"/>
</dbReference>